<dbReference type="GO" id="GO:0005524">
    <property type="term" value="F:ATP binding"/>
    <property type="evidence" value="ECO:0007669"/>
    <property type="project" value="UniProtKB-KW"/>
</dbReference>
<name>A0A1A9RB11_EIKCO</name>
<evidence type="ECO:0000256" key="1">
    <source>
        <dbReference type="ARBA" id="ARBA00022741"/>
    </source>
</evidence>
<keyword evidence="2" id="KW-0067">ATP-binding</keyword>
<dbReference type="PIRSF" id="PIRSF002849">
    <property type="entry name" value="AAA_ATPase_chaperone_MoxR_prd"/>
    <property type="match status" value="1"/>
</dbReference>
<sequence>MNPYLQNVFSQLNSLILGKETVLQHLMACILADGHVLLEDVPGVGKTTLAHGLAAVLGLGYRRVQFTNDMLPADLLGINVFQPADGQFKFHPGPIFHHFLLADEINRASPKMQSALLEAMEEKQVSVDGKTYRLPKPFFVIATQNPIEQLGTFPLPESQLDRFMMRLSLGYPSAEAERRLYTQGDRRQLLPALKAVCNAEILLQWQAQAAQVKCSQQAADYVYRLVQSTRQPGLFVTGLSPRAGLAVVKAAKAWAFLAGRDYVLPEDIKAVWIAVAGHRLQTLQPQSIPQLLEQMLLQVAVS</sequence>
<dbReference type="InterPro" id="IPR011703">
    <property type="entry name" value="ATPase_AAA-3"/>
</dbReference>
<dbReference type="GO" id="GO:0016887">
    <property type="term" value="F:ATP hydrolysis activity"/>
    <property type="evidence" value="ECO:0007669"/>
    <property type="project" value="InterPro"/>
</dbReference>
<dbReference type="SUPFAM" id="SSF52540">
    <property type="entry name" value="P-loop containing nucleoside triphosphate hydrolases"/>
    <property type="match status" value="1"/>
</dbReference>
<feature type="domain" description="ChlI/MoxR AAA lid" evidence="5">
    <location>
        <begin position="236"/>
        <end position="285"/>
    </location>
</feature>
<dbReference type="PANTHER" id="PTHR42759:SF5">
    <property type="entry name" value="METHANOL DEHYDROGENASE REGULATOR"/>
    <property type="match status" value="1"/>
</dbReference>
<organism evidence="6 7">
    <name type="scientific">Eikenella corrodens</name>
    <dbReference type="NCBI Taxonomy" id="539"/>
    <lineage>
        <taxon>Bacteria</taxon>
        <taxon>Pseudomonadati</taxon>
        <taxon>Pseudomonadota</taxon>
        <taxon>Betaproteobacteria</taxon>
        <taxon>Neisseriales</taxon>
        <taxon>Neisseriaceae</taxon>
        <taxon>Eikenella</taxon>
    </lineage>
</organism>
<dbReference type="PANTHER" id="PTHR42759">
    <property type="entry name" value="MOXR FAMILY PROTEIN"/>
    <property type="match status" value="1"/>
</dbReference>
<evidence type="ECO:0000313" key="7">
    <source>
        <dbReference type="Proteomes" id="UP000078003"/>
    </source>
</evidence>
<feature type="domain" description="ATPase AAA-3" evidence="4">
    <location>
        <begin position="35"/>
        <end position="165"/>
    </location>
</feature>
<evidence type="ECO:0000256" key="3">
    <source>
        <dbReference type="ARBA" id="ARBA00061607"/>
    </source>
</evidence>
<dbReference type="CDD" id="cd00009">
    <property type="entry name" value="AAA"/>
    <property type="match status" value="1"/>
</dbReference>
<gene>
    <name evidence="6" type="ORF">A7P85_08230</name>
</gene>
<dbReference type="EMBL" id="LXSF01000012">
    <property type="protein sequence ID" value="OAM15166.1"/>
    <property type="molecule type" value="Genomic_DNA"/>
</dbReference>
<evidence type="ECO:0000313" key="6">
    <source>
        <dbReference type="EMBL" id="OAM15166.1"/>
    </source>
</evidence>
<proteinExistence type="inferred from homology"/>
<keyword evidence="1" id="KW-0547">Nucleotide-binding</keyword>
<reference evidence="7" key="1">
    <citation type="submission" date="2016-05" db="EMBL/GenBank/DDBJ databases">
        <title>Draft genome of Corynebacterium afermentans subsp. afermentans LCDC 88199T.</title>
        <authorList>
            <person name="Bernier A.-M."/>
            <person name="Bernard K."/>
        </authorList>
    </citation>
    <scope>NUCLEOTIDE SEQUENCE [LARGE SCALE GENOMIC DNA]</scope>
    <source>
        <strain evidence="7">NML01-0328</strain>
    </source>
</reference>
<accession>A0A1A9RB11</accession>
<comment type="caution">
    <text evidence="6">The sequence shown here is derived from an EMBL/GenBank/DDBJ whole genome shotgun (WGS) entry which is preliminary data.</text>
</comment>
<evidence type="ECO:0000259" key="4">
    <source>
        <dbReference type="Pfam" id="PF07726"/>
    </source>
</evidence>
<evidence type="ECO:0000256" key="2">
    <source>
        <dbReference type="ARBA" id="ARBA00022840"/>
    </source>
</evidence>
<dbReference type="Gene3D" id="1.10.8.80">
    <property type="entry name" value="Magnesium chelatase subunit I, C-Terminal domain"/>
    <property type="match status" value="1"/>
</dbReference>
<comment type="similarity">
    <text evidence="3">Belongs to the MoxR family.</text>
</comment>
<dbReference type="InterPro" id="IPR041628">
    <property type="entry name" value="ChlI/MoxR_AAA_lid"/>
</dbReference>
<dbReference type="Pfam" id="PF07726">
    <property type="entry name" value="AAA_3"/>
    <property type="match status" value="1"/>
</dbReference>
<dbReference type="RefSeq" id="WP_064104613.1">
    <property type="nucleotide sequence ID" value="NZ_LXSF01000012.1"/>
</dbReference>
<dbReference type="Pfam" id="PF17863">
    <property type="entry name" value="AAA_lid_2"/>
    <property type="match status" value="1"/>
</dbReference>
<evidence type="ECO:0000259" key="5">
    <source>
        <dbReference type="Pfam" id="PF17863"/>
    </source>
</evidence>
<dbReference type="FunFam" id="3.40.50.300:FF:000640">
    <property type="entry name" value="MoxR family ATPase"/>
    <property type="match status" value="1"/>
</dbReference>
<dbReference type="AlphaFoldDB" id="A0A1A9RB11"/>
<dbReference type="Gene3D" id="3.40.50.300">
    <property type="entry name" value="P-loop containing nucleotide triphosphate hydrolases"/>
    <property type="match status" value="1"/>
</dbReference>
<dbReference type="InterPro" id="IPR050764">
    <property type="entry name" value="CbbQ/NirQ/NorQ/GpvN"/>
</dbReference>
<dbReference type="InterPro" id="IPR027417">
    <property type="entry name" value="P-loop_NTPase"/>
</dbReference>
<dbReference type="Proteomes" id="UP000078003">
    <property type="component" value="Unassembled WGS sequence"/>
</dbReference>
<protein>
    <submittedName>
        <fullName evidence="6">AAA family ATPase</fullName>
    </submittedName>
</protein>